<dbReference type="InterPro" id="IPR006586">
    <property type="entry name" value="ADAM_Cys-rich"/>
</dbReference>
<dbReference type="SMART" id="SM00608">
    <property type="entry name" value="ACR"/>
    <property type="match status" value="1"/>
</dbReference>
<feature type="disulfide bond" evidence="9">
    <location>
        <begin position="330"/>
        <end position="354"/>
    </location>
</feature>
<evidence type="ECO:0000256" key="10">
    <source>
        <dbReference type="SAM" id="MobiDB-lite"/>
    </source>
</evidence>
<dbReference type="Pfam" id="PF08516">
    <property type="entry name" value="ADAM_CR"/>
    <property type="match status" value="1"/>
</dbReference>
<keyword evidence="16" id="KW-1185">Reference proteome</keyword>
<dbReference type="Gene3D" id="4.10.70.10">
    <property type="entry name" value="Disintegrin domain"/>
    <property type="match status" value="1"/>
</dbReference>
<dbReference type="InterPro" id="IPR002870">
    <property type="entry name" value="Peptidase_M12B_N"/>
</dbReference>
<feature type="non-terminal residue" evidence="15">
    <location>
        <position position="1"/>
    </location>
</feature>
<dbReference type="InterPro" id="IPR000742">
    <property type="entry name" value="EGF"/>
</dbReference>
<feature type="disulfide bond" evidence="9">
    <location>
        <begin position="290"/>
        <end position="370"/>
    </location>
</feature>
<gene>
    <name evidence="15" type="ORF">IPOD504_LOCUS10785</name>
</gene>
<feature type="disulfide bond" evidence="7">
    <location>
        <begin position="445"/>
        <end position="465"/>
    </location>
</feature>
<feature type="disulfide bond" evidence="9">
    <location>
        <begin position="332"/>
        <end position="337"/>
    </location>
</feature>
<dbReference type="SUPFAM" id="SSF55486">
    <property type="entry name" value="Metalloproteases ('zincins'), catalytic domain"/>
    <property type="match status" value="1"/>
</dbReference>
<accession>A0ABN8ILM8</accession>
<dbReference type="InterPro" id="IPR024079">
    <property type="entry name" value="MetalloPept_cat_dom_sf"/>
</dbReference>
<evidence type="ECO:0000256" key="2">
    <source>
        <dbReference type="ARBA" id="ARBA00022692"/>
    </source>
</evidence>
<evidence type="ECO:0000256" key="9">
    <source>
        <dbReference type="PROSITE-ProRule" id="PRU00276"/>
    </source>
</evidence>
<keyword evidence="4" id="KW-0645">Protease</keyword>
<evidence type="ECO:0000256" key="5">
    <source>
        <dbReference type="ARBA" id="ARBA00023136"/>
    </source>
</evidence>
<feature type="disulfide bond" evidence="8">
    <location>
        <begin position="628"/>
        <end position="638"/>
    </location>
</feature>
<keyword evidence="2 11" id="KW-0812">Transmembrane</keyword>
<feature type="binding site" evidence="9">
    <location>
        <position position="315"/>
    </location>
    <ligand>
        <name>Zn(2+)</name>
        <dbReference type="ChEBI" id="CHEBI:29105"/>
        <note>catalytic</note>
    </ligand>
</feature>
<feature type="binding site" evidence="9">
    <location>
        <position position="319"/>
    </location>
    <ligand>
        <name>Zn(2+)</name>
        <dbReference type="ChEBI" id="CHEBI:29105"/>
        <note>catalytic</note>
    </ligand>
</feature>
<evidence type="ECO:0000256" key="1">
    <source>
        <dbReference type="ARBA" id="ARBA00004167"/>
    </source>
</evidence>
<dbReference type="PANTHER" id="PTHR11905:SF159">
    <property type="entry name" value="ADAM METALLOPROTEASE"/>
    <property type="match status" value="1"/>
</dbReference>
<evidence type="ECO:0000313" key="15">
    <source>
        <dbReference type="EMBL" id="CAH2059248.1"/>
    </source>
</evidence>
<evidence type="ECO:0000256" key="11">
    <source>
        <dbReference type="SAM" id="Phobius"/>
    </source>
</evidence>
<evidence type="ECO:0000256" key="7">
    <source>
        <dbReference type="PROSITE-ProRule" id="PRU00068"/>
    </source>
</evidence>
<dbReference type="Pfam" id="PF07974">
    <property type="entry name" value="EGF_2"/>
    <property type="match status" value="1"/>
</dbReference>
<dbReference type="InterPro" id="IPR001590">
    <property type="entry name" value="Peptidase_M12B"/>
</dbReference>
<feature type="region of interest" description="Disordered" evidence="10">
    <location>
        <begin position="817"/>
        <end position="842"/>
    </location>
</feature>
<evidence type="ECO:0000256" key="3">
    <source>
        <dbReference type="ARBA" id="ARBA00022989"/>
    </source>
</evidence>
<dbReference type="PROSITE" id="PS50214">
    <property type="entry name" value="DISINTEGRIN_2"/>
    <property type="match status" value="1"/>
</dbReference>
<comment type="caution">
    <text evidence="8">Lacks conserved residue(s) required for the propagation of feature annotation.</text>
</comment>
<dbReference type="Gene3D" id="2.10.25.10">
    <property type="entry name" value="Laminin"/>
    <property type="match status" value="1"/>
</dbReference>
<feature type="domain" description="Disintegrin" evidence="13">
    <location>
        <begin position="381"/>
        <end position="473"/>
    </location>
</feature>
<keyword evidence="5 11" id="KW-0472">Membrane</keyword>
<keyword evidence="9" id="KW-0862">Zinc</keyword>
<dbReference type="Pfam" id="PF01562">
    <property type="entry name" value="Pep_M12B_propep"/>
    <property type="match status" value="1"/>
</dbReference>
<keyword evidence="3 11" id="KW-1133">Transmembrane helix</keyword>
<dbReference type="PROSITE" id="PS50026">
    <property type="entry name" value="EGF_3"/>
    <property type="match status" value="1"/>
</dbReference>
<name>A0ABN8ILM8_9NEOP</name>
<organism evidence="15 16">
    <name type="scientific">Iphiclides podalirius</name>
    <name type="common">scarce swallowtail</name>
    <dbReference type="NCBI Taxonomy" id="110791"/>
    <lineage>
        <taxon>Eukaryota</taxon>
        <taxon>Metazoa</taxon>
        <taxon>Ecdysozoa</taxon>
        <taxon>Arthropoda</taxon>
        <taxon>Hexapoda</taxon>
        <taxon>Insecta</taxon>
        <taxon>Pterygota</taxon>
        <taxon>Neoptera</taxon>
        <taxon>Endopterygota</taxon>
        <taxon>Lepidoptera</taxon>
        <taxon>Glossata</taxon>
        <taxon>Ditrysia</taxon>
        <taxon>Papilionoidea</taxon>
        <taxon>Papilionidae</taxon>
        <taxon>Papilioninae</taxon>
        <taxon>Iphiclides</taxon>
    </lineage>
</organism>
<dbReference type="PANTHER" id="PTHR11905">
    <property type="entry name" value="ADAM A DISINTEGRIN AND METALLOPROTEASE DOMAIN"/>
    <property type="match status" value="1"/>
</dbReference>
<dbReference type="Pfam" id="PF00200">
    <property type="entry name" value="Disintegrin"/>
    <property type="match status" value="1"/>
</dbReference>
<dbReference type="InterPro" id="IPR013111">
    <property type="entry name" value="EGF_extracell"/>
</dbReference>
<dbReference type="InterPro" id="IPR034027">
    <property type="entry name" value="Reprolysin_adamalysin"/>
</dbReference>
<evidence type="ECO:0000259" key="14">
    <source>
        <dbReference type="PROSITE" id="PS50215"/>
    </source>
</evidence>
<evidence type="ECO:0000259" key="13">
    <source>
        <dbReference type="PROSITE" id="PS50214"/>
    </source>
</evidence>
<feature type="transmembrane region" description="Helical" evidence="11">
    <location>
        <begin position="680"/>
        <end position="703"/>
    </location>
</feature>
<dbReference type="InterPro" id="IPR036436">
    <property type="entry name" value="Disintegrin_dom_sf"/>
</dbReference>
<dbReference type="EMBL" id="OW152838">
    <property type="protein sequence ID" value="CAH2059248.1"/>
    <property type="molecule type" value="Genomic_DNA"/>
</dbReference>
<keyword evidence="6 8" id="KW-1015">Disulfide bond</keyword>
<keyword evidence="8" id="KW-0245">EGF-like domain</keyword>
<feature type="domain" description="Peptidase M12B" evidence="14">
    <location>
        <begin position="179"/>
        <end position="375"/>
    </location>
</feature>
<feature type="active site" evidence="9">
    <location>
        <position position="316"/>
    </location>
</feature>
<feature type="region of interest" description="Disordered" evidence="10">
    <location>
        <begin position="1"/>
        <end position="23"/>
    </location>
</feature>
<keyword evidence="9" id="KW-0479">Metal-binding</keyword>
<reference evidence="15" key="1">
    <citation type="submission" date="2022-03" db="EMBL/GenBank/DDBJ databases">
        <authorList>
            <person name="Martin H S."/>
        </authorList>
    </citation>
    <scope>NUCLEOTIDE SEQUENCE</scope>
</reference>
<keyword evidence="4" id="KW-0482">Metalloprotease</keyword>
<protein>
    <submittedName>
        <fullName evidence="15">Uncharacterized protein</fullName>
    </submittedName>
</protein>
<feature type="binding site" evidence="9">
    <location>
        <position position="325"/>
    </location>
    <ligand>
        <name>Zn(2+)</name>
        <dbReference type="ChEBI" id="CHEBI:29105"/>
        <note>catalytic</note>
    </ligand>
</feature>
<evidence type="ECO:0000256" key="4">
    <source>
        <dbReference type="ARBA" id="ARBA00023049"/>
    </source>
</evidence>
<evidence type="ECO:0000259" key="12">
    <source>
        <dbReference type="PROSITE" id="PS50026"/>
    </source>
</evidence>
<evidence type="ECO:0000313" key="16">
    <source>
        <dbReference type="Proteomes" id="UP000837857"/>
    </source>
</evidence>
<dbReference type="Gene3D" id="3.40.390.10">
    <property type="entry name" value="Collagenase (Catalytic Domain)"/>
    <property type="match status" value="1"/>
</dbReference>
<keyword evidence="4" id="KW-0378">Hydrolase</keyword>
<dbReference type="Pfam" id="PF01421">
    <property type="entry name" value="Reprolysin"/>
    <property type="match status" value="1"/>
</dbReference>
<feature type="compositionally biased region" description="Polar residues" evidence="10">
    <location>
        <begin position="823"/>
        <end position="842"/>
    </location>
</feature>
<evidence type="ECO:0000256" key="6">
    <source>
        <dbReference type="ARBA" id="ARBA00023157"/>
    </source>
</evidence>
<dbReference type="SUPFAM" id="SSF57552">
    <property type="entry name" value="Blood coagulation inhibitor (disintegrin)"/>
    <property type="match status" value="1"/>
</dbReference>
<comment type="subcellular location">
    <subcellularLocation>
        <location evidence="1">Membrane</location>
        <topology evidence="1">Single-pass membrane protein</topology>
    </subcellularLocation>
</comment>
<dbReference type="Proteomes" id="UP000837857">
    <property type="component" value="Chromosome 26"/>
</dbReference>
<dbReference type="InterPro" id="IPR001762">
    <property type="entry name" value="Disintegrin_dom"/>
</dbReference>
<evidence type="ECO:0000256" key="8">
    <source>
        <dbReference type="PROSITE-ProRule" id="PRU00076"/>
    </source>
</evidence>
<feature type="disulfide bond" evidence="8">
    <location>
        <begin position="646"/>
        <end position="655"/>
    </location>
</feature>
<feature type="domain" description="EGF-like" evidence="12">
    <location>
        <begin position="624"/>
        <end position="656"/>
    </location>
</feature>
<dbReference type="SMART" id="SM00050">
    <property type="entry name" value="DISIN"/>
    <property type="match status" value="1"/>
</dbReference>
<proteinExistence type="predicted"/>
<dbReference type="PROSITE" id="PS50215">
    <property type="entry name" value="ADAM_MEPRO"/>
    <property type="match status" value="1"/>
</dbReference>
<sequence>MVQPSLYHGRTKRAISSTKSTTGEHHSMVTIEVDIDGEKFALDLRLHKELLRRKYALSYQKNGKTILDNSSPKQQDICQYHGEIRDRPGSWVAVSTCRGVHGVFFDGKELRYIQPEGTTIDSRHFIYDHSKLRSSFGTESLRNAIKSENYVYDKNRSSKTKMDNNYTTRVPYKGDLHSAYIELVMVVDNRQYRKRHGNLRLIQQEMKDLVNVVNSIFAPLNIAVALVGLKVWSEMDEIHLSTSSLTTLDAFLKYRFQKLLSESPNDHALLLTNQPFSDNVVGKAYVGQMCTHSRSGSVLNLHSEVLGMVAVSIAHEIGHNLGMAHDTKSCECKGDYCIMSDNLRSYVPVLWSNCSLKSLAYSLHKGVDHCLRNIPERLLESPTCGNGFVEIGEQYDCGAGAGGHRAACEACCHPETCVLRSNASCATGHCCNLQTCQLKPVATVCRAANSECDLPEYCTGKSEFCPDDVHKVDTTPCGNNEAYCVRGKCRTHSSQCRLLWGPSAESGHRFCYESNYKQSSATGNCGYDQFKETYIPCKKEDMLCGRLQCKQFSHELEFGANANTGIQLIIFKDKIDSCSTAVIDLGVDEDPGMVPDGARCGEDKICMNHQCLDVTSVRRRIANGNSICPSNCSQHGTCNSKGNCHCDAGFEPPTCERPGAGGSFDSGPASDPDALKNFMIAMYAIFLGILPATVLLLWLVCVLKKNRKPNFSYILDYFKLQNCTRSNFRIFGQLSKSYETENERKTCDNNRKPKIRKNDIKVISDCINTANLRHEKSLKVEQMREVVKNAKDSCIIAPVCVDITSADSTDVKIVEHKNKKTRQSSSIQTNSLVNTKKTSSPC</sequence>
<dbReference type="PROSITE" id="PS01186">
    <property type="entry name" value="EGF_2"/>
    <property type="match status" value="1"/>
</dbReference>
<dbReference type="CDD" id="cd04269">
    <property type="entry name" value="ZnMc_adamalysin_II_like"/>
    <property type="match status" value="1"/>
</dbReference>